<dbReference type="Proteomes" id="UP001165168">
    <property type="component" value="Unassembled WGS sequence"/>
</dbReference>
<protein>
    <recommendedName>
        <fullName evidence="3">Helix-hairpin-helix DNA-binding motif class 1 domain-containing protein</fullName>
    </recommendedName>
</protein>
<dbReference type="PANTHER" id="PTHR21180">
    <property type="entry name" value="ENDONUCLEASE/EXONUCLEASE/PHOSPHATASE FAMILY DOMAIN-CONTAINING PROTEIN 1"/>
    <property type="match status" value="1"/>
</dbReference>
<dbReference type="GO" id="GO:0015628">
    <property type="term" value="P:protein secretion by the type II secretion system"/>
    <property type="evidence" value="ECO:0007669"/>
    <property type="project" value="TreeGrafter"/>
</dbReference>
<dbReference type="InterPro" id="IPR051675">
    <property type="entry name" value="Endo/Exo/Phosphatase_dom_1"/>
</dbReference>
<feature type="domain" description="Helix-hairpin-helix DNA-binding motif class 1" evidence="3">
    <location>
        <begin position="389"/>
        <end position="408"/>
    </location>
</feature>
<comment type="caution">
    <text evidence="4">The sequence shown here is derived from an EMBL/GenBank/DDBJ whole genome shotgun (WGS) entry which is preliminary data.</text>
</comment>
<dbReference type="InterPro" id="IPR019554">
    <property type="entry name" value="Soluble_ligand-bd"/>
</dbReference>
<feature type="transmembrane region" description="Helical" evidence="2">
    <location>
        <begin position="216"/>
        <end position="233"/>
    </location>
</feature>
<dbReference type="EMBL" id="BSTG01000005">
    <property type="protein sequence ID" value="GLY59006.1"/>
    <property type="molecule type" value="Genomic_DNA"/>
</dbReference>
<dbReference type="GO" id="GO:0015627">
    <property type="term" value="C:type II protein secretion system complex"/>
    <property type="evidence" value="ECO:0007669"/>
    <property type="project" value="TreeGrafter"/>
</dbReference>
<dbReference type="InterPro" id="IPR003583">
    <property type="entry name" value="Hlx-hairpin-Hlx_DNA-bd_motif"/>
</dbReference>
<feature type="region of interest" description="Disordered" evidence="1">
    <location>
        <begin position="1"/>
        <end position="168"/>
    </location>
</feature>
<dbReference type="SUPFAM" id="SSF47781">
    <property type="entry name" value="RuvA domain 2-like"/>
    <property type="match status" value="1"/>
</dbReference>
<dbReference type="GO" id="GO:0006281">
    <property type="term" value="P:DNA repair"/>
    <property type="evidence" value="ECO:0007669"/>
    <property type="project" value="InterPro"/>
</dbReference>
<feature type="compositionally biased region" description="Low complexity" evidence="1">
    <location>
        <begin position="94"/>
        <end position="110"/>
    </location>
</feature>
<accession>A0AAV5PD07</accession>
<reference evidence="4" key="1">
    <citation type="submission" date="2023-03" db="EMBL/GenBank/DDBJ databases">
        <title>Cellulosimicrobium cellulans NBRC 103059.</title>
        <authorList>
            <person name="Ichikawa N."/>
            <person name="Sato H."/>
            <person name="Tonouchi N."/>
        </authorList>
    </citation>
    <scope>NUCLEOTIDE SEQUENCE</scope>
    <source>
        <strain evidence="4">NBRC 103059</strain>
    </source>
</reference>
<dbReference type="PANTHER" id="PTHR21180:SF32">
    <property type="entry name" value="ENDONUCLEASE_EXONUCLEASE_PHOSPHATASE FAMILY DOMAIN-CONTAINING PROTEIN 1"/>
    <property type="match status" value="1"/>
</dbReference>
<evidence type="ECO:0000313" key="5">
    <source>
        <dbReference type="Proteomes" id="UP001165168"/>
    </source>
</evidence>
<evidence type="ECO:0000256" key="2">
    <source>
        <dbReference type="SAM" id="Phobius"/>
    </source>
</evidence>
<keyword evidence="2" id="KW-0472">Membrane</keyword>
<keyword evidence="2" id="KW-1133">Transmembrane helix</keyword>
<dbReference type="Pfam" id="PF12836">
    <property type="entry name" value="HHH_3"/>
    <property type="match status" value="1"/>
</dbReference>
<organism evidence="4 5">
    <name type="scientific">Cellulosimicrobium cellulans</name>
    <name type="common">Arthrobacter luteus</name>
    <dbReference type="NCBI Taxonomy" id="1710"/>
    <lineage>
        <taxon>Bacteria</taxon>
        <taxon>Bacillati</taxon>
        <taxon>Actinomycetota</taxon>
        <taxon>Actinomycetes</taxon>
        <taxon>Micrococcales</taxon>
        <taxon>Promicromonosporaceae</taxon>
        <taxon>Cellulosimicrobium</taxon>
    </lineage>
</organism>
<feature type="compositionally biased region" description="Basic and acidic residues" evidence="1">
    <location>
        <begin position="61"/>
        <end position="73"/>
    </location>
</feature>
<dbReference type="Pfam" id="PF10531">
    <property type="entry name" value="SLBB"/>
    <property type="match status" value="1"/>
</dbReference>
<sequence>MSTPRHEPRQHARPGRDPGRDGAVVRQRLRAVAGSGRPALAWHPATAALPRVDPPETSPVRGERWSWEPREAVDVPASDVPASDAVPSWHRRPGAPGDPGSSGADGWLPSRPEPEERAPSVPSLPSPPSEVPEADEAVGPPAPGGTARSDDEAPAATVDGEADGEADGEVARLRRRAAQTAASAYTAAHGHPTAHSGFGDLAEEGGRRWALRPRTAVTALVVVLLVAVGVAVLRAPAGGVEPVAGMDAPAAAAAAGDGAPTGSDAAPAAAGGAAADGAGEAAPGPGTAAAGTPGGVVVHVVGQVAAPGLVTVATDARVADALDAAGGATPDADLAALNLARAVTDGEQIHVPRPGEVVAAPPPASPGAAATGGGGAGGAVVDLNAADAAALDTLPGIGPVLAERIVAWRDENGPFTAVDELGEVSGIGPAVLEDVRDLVRV</sequence>
<feature type="compositionally biased region" description="Basic and acidic residues" evidence="1">
    <location>
        <begin position="1"/>
        <end position="20"/>
    </location>
</feature>
<evidence type="ECO:0000259" key="3">
    <source>
        <dbReference type="SMART" id="SM00278"/>
    </source>
</evidence>
<name>A0AAV5PD07_CELCE</name>
<feature type="domain" description="Helix-hairpin-helix DNA-binding motif class 1" evidence="3">
    <location>
        <begin position="419"/>
        <end position="438"/>
    </location>
</feature>
<dbReference type="Gene3D" id="1.10.150.320">
    <property type="entry name" value="Photosystem II 12 kDa extrinsic protein"/>
    <property type="match status" value="1"/>
</dbReference>
<dbReference type="Gene3D" id="3.10.560.10">
    <property type="entry name" value="Outer membrane lipoprotein wza domain like"/>
    <property type="match status" value="1"/>
</dbReference>
<dbReference type="GO" id="GO:0003677">
    <property type="term" value="F:DNA binding"/>
    <property type="evidence" value="ECO:0007669"/>
    <property type="project" value="InterPro"/>
</dbReference>
<dbReference type="InterPro" id="IPR010994">
    <property type="entry name" value="RuvA_2-like"/>
</dbReference>
<dbReference type="SMART" id="SM00278">
    <property type="entry name" value="HhH1"/>
    <property type="match status" value="2"/>
</dbReference>
<keyword evidence="2" id="KW-0812">Transmembrane</keyword>
<gene>
    <name evidence="4" type="ORF">Ccel01_36080</name>
</gene>
<evidence type="ECO:0000256" key="1">
    <source>
        <dbReference type="SAM" id="MobiDB-lite"/>
    </source>
</evidence>
<evidence type="ECO:0000313" key="4">
    <source>
        <dbReference type="EMBL" id="GLY59006.1"/>
    </source>
</evidence>
<proteinExistence type="predicted"/>
<dbReference type="AlphaFoldDB" id="A0AAV5PD07"/>
<feature type="region of interest" description="Disordered" evidence="1">
    <location>
        <begin position="253"/>
        <end position="286"/>
    </location>
</feature>